<dbReference type="RefSeq" id="WP_009255168.1">
    <property type="nucleotide sequence ID" value="NZ_CABMHK010000047.1"/>
</dbReference>
<evidence type="ECO:0000313" key="4">
    <source>
        <dbReference type="Proteomes" id="UP000094067"/>
    </source>
</evidence>
<dbReference type="PANTHER" id="PTHR44068:SF11">
    <property type="entry name" value="GERANYL DIPHOSPHATE 2-C-METHYLTRANSFERASE"/>
    <property type="match status" value="1"/>
</dbReference>
<protein>
    <submittedName>
        <fullName evidence="2">Glycine/sarcosine/dimethylglycine N-methyltransferase</fullName>
        <ecNumber evidence="2">2.1.1.156</ecNumber>
    </submittedName>
</protein>
<dbReference type="Pfam" id="PF13649">
    <property type="entry name" value="Methyltransf_25"/>
    <property type="match status" value="1"/>
</dbReference>
<proteinExistence type="predicted"/>
<sequence length="251" mass="29273">MTHEEKMKLLIDEKYPLSAKYDPEWIYENKMGCQCLWLVESLSQIMTLKPGMRILDMGCGNALTSIFLAKEFGVTVFANDLWVSPTDNWKRICNAGVENLVFPIHGEAHNLPYADNFFDAVVCINSFQFYGTADNYLSDYMAHLIKPDGQFGLVVWGPDKEFTGKVPADIGEKWWPDFYYFHSLDWWKWHFEKTGLFSIEAGDDLAGDGVRVTRQWAKIMEKYDNTHNNEIMRWNRMVAKRNSYQADDFRN</sequence>
<dbReference type="CDD" id="cd02440">
    <property type="entry name" value="AdoMet_MTases"/>
    <property type="match status" value="1"/>
</dbReference>
<evidence type="ECO:0000313" key="3">
    <source>
        <dbReference type="EMBL" id="ODM10539.1"/>
    </source>
</evidence>
<dbReference type="Gene3D" id="3.40.50.150">
    <property type="entry name" value="Vaccinia Virus protein VP39"/>
    <property type="match status" value="1"/>
</dbReference>
<dbReference type="InterPro" id="IPR050447">
    <property type="entry name" value="Erg6_SMT_methyltransf"/>
</dbReference>
<name>A0A1E3AKZ3_9FIRM</name>
<dbReference type="EMBL" id="MCGI01000003">
    <property type="protein sequence ID" value="ODM10539.1"/>
    <property type="molecule type" value="Genomic_DNA"/>
</dbReference>
<dbReference type="InterPro" id="IPR029063">
    <property type="entry name" value="SAM-dependent_MTases_sf"/>
</dbReference>
<organism evidence="2 4">
    <name type="scientific">Eisenbergiella tayi</name>
    <dbReference type="NCBI Taxonomy" id="1432052"/>
    <lineage>
        <taxon>Bacteria</taxon>
        <taxon>Bacillati</taxon>
        <taxon>Bacillota</taxon>
        <taxon>Clostridia</taxon>
        <taxon>Lachnospirales</taxon>
        <taxon>Lachnospiraceae</taxon>
        <taxon>Eisenbergiella</taxon>
    </lineage>
</organism>
<dbReference type="GO" id="GO:0032259">
    <property type="term" value="P:methylation"/>
    <property type="evidence" value="ECO:0007669"/>
    <property type="project" value="UniProtKB-KW"/>
</dbReference>
<feature type="domain" description="Methyltransferase" evidence="1">
    <location>
        <begin position="54"/>
        <end position="149"/>
    </location>
</feature>
<dbReference type="AlphaFoldDB" id="A0A1E3AKZ3"/>
<gene>
    <name evidence="3" type="ORF">BEH84_02968</name>
    <name evidence="2" type="ORF">BEI61_00700</name>
</gene>
<keyword evidence="2" id="KW-0489">Methyltransferase</keyword>
<evidence type="ECO:0000313" key="5">
    <source>
        <dbReference type="Proteomes" id="UP000095003"/>
    </source>
</evidence>
<dbReference type="SUPFAM" id="SSF53335">
    <property type="entry name" value="S-adenosyl-L-methionine-dependent methyltransferases"/>
    <property type="match status" value="1"/>
</dbReference>
<dbReference type="EMBL" id="MCGH01000001">
    <property type="protein sequence ID" value="ODM09071.1"/>
    <property type="molecule type" value="Genomic_DNA"/>
</dbReference>
<comment type="caution">
    <text evidence="2">The sequence shown here is derived from an EMBL/GenBank/DDBJ whole genome shotgun (WGS) entry which is preliminary data.</text>
</comment>
<reference evidence="4 5" key="1">
    <citation type="submission" date="2016-07" db="EMBL/GenBank/DDBJ databases">
        <title>Characterization of isolates of Eisenbergiella tayi derived from blood cultures, using whole genome sequencing.</title>
        <authorList>
            <person name="Burdz T."/>
            <person name="Wiebe D."/>
            <person name="Huynh C."/>
            <person name="Bernard K."/>
        </authorList>
    </citation>
    <scope>NUCLEOTIDE SEQUENCE [LARGE SCALE GENOMIC DNA]</scope>
    <source>
        <strain evidence="2 4">NML 110608</strain>
        <strain evidence="3 5">NML 120489</strain>
    </source>
</reference>
<dbReference type="Proteomes" id="UP000094067">
    <property type="component" value="Unassembled WGS sequence"/>
</dbReference>
<dbReference type="EC" id="2.1.1.156" evidence="2"/>
<dbReference type="InterPro" id="IPR041698">
    <property type="entry name" value="Methyltransf_25"/>
</dbReference>
<accession>A0A1E3AKZ3</accession>
<dbReference type="Proteomes" id="UP000095003">
    <property type="component" value="Unassembled WGS sequence"/>
</dbReference>
<evidence type="ECO:0000313" key="2">
    <source>
        <dbReference type="EMBL" id="ODM09071.1"/>
    </source>
</evidence>
<dbReference type="PANTHER" id="PTHR44068">
    <property type="entry name" value="ZGC:194242"/>
    <property type="match status" value="1"/>
</dbReference>
<evidence type="ECO:0000259" key="1">
    <source>
        <dbReference type="Pfam" id="PF13649"/>
    </source>
</evidence>
<dbReference type="GO" id="GO:0008168">
    <property type="term" value="F:methyltransferase activity"/>
    <property type="evidence" value="ECO:0007669"/>
    <property type="project" value="UniProtKB-KW"/>
</dbReference>
<keyword evidence="2" id="KW-0808">Transferase</keyword>